<dbReference type="SUPFAM" id="SSF103088">
    <property type="entry name" value="OmpA-like"/>
    <property type="match status" value="1"/>
</dbReference>
<proteinExistence type="predicted"/>
<dbReference type="EMBL" id="JAUJEB010000005">
    <property type="protein sequence ID" value="MDN5214611.1"/>
    <property type="molecule type" value="Genomic_DNA"/>
</dbReference>
<protein>
    <submittedName>
        <fullName evidence="3">OmpA family protein</fullName>
    </submittedName>
</protein>
<organism evidence="3 4">
    <name type="scientific">Agaribacillus aureus</name>
    <dbReference type="NCBI Taxonomy" id="3051825"/>
    <lineage>
        <taxon>Bacteria</taxon>
        <taxon>Pseudomonadati</taxon>
        <taxon>Bacteroidota</taxon>
        <taxon>Cytophagia</taxon>
        <taxon>Cytophagales</taxon>
        <taxon>Splendidivirgaceae</taxon>
        <taxon>Agaribacillus</taxon>
    </lineage>
</organism>
<feature type="domain" description="OmpA-like" evidence="2">
    <location>
        <begin position="581"/>
        <end position="696"/>
    </location>
</feature>
<dbReference type="PANTHER" id="PTHR30329">
    <property type="entry name" value="STATOR ELEMENT OF FLAGELLAR MOTOR COMPLEX"/>
    <property type="match status" value="1"/>
</dbReference>
<evidence type="ECO:0000313" key="4">
    <source>
        <dbReference type="Proteomes" id="UP001172083"/>
    </source>
</evidence>
<dbReference type="InterPro" id="IPR011659">
    <property type="entry name" value="WD40"/>
</dbReference>
<dbReference type="SUPFAM" id="SSF82171">
    <property type="entry name" value="DPP6 N-terminal domain-like"/>
    <property type="match status" value="1"/>
</dbReference>
<accession>A0ABT8LE56</accession>
<evidence type="ECO:0000256" key="1">
    <source>
        <dbReference type="PROSITE-ProRule" id="PRU00473"/>
    </source>
</evidence>
<dbReference type="Pfam" id="PF07676">
    <property type="entry name" value="PD40"/>
    <property type="match status" value="2"/>
</dbReference>
<gene>
    <name evidence="3" type="ORF">QQ020_21200</name>
</gene>
<keyword evidence="4" id="KW-1185">Reference proteome</keyword>
<comment type="caution">
    <text evidence="3">The sequence shown here is derived from an EMBL/GenBank/DDBJ whole genome shotgun (WGS) entry which is preliminary data.</text>
</comment>
<dbReference type="PROSITE" id="PS51123">
    <property type="entry name" value="OMPA_2"/>
    <property type="match status" value="1"/>
</dbReference>
<reference evidence="3" key="1">
    <citation type="submission" date="2023-06" db="EMBL/GenBank/DDBJ databases">
        <title>Genomic of Agaribacillus aureum.</title>
        <authorList>
            <person name="Wang G."/>
        </authorList>
    </citation>
    <scope>NUCLEOTIDE SEQUENCE</scope>
    <source>
        <strain evidence="3">BMA12</strain>
    </source>
</reference>
<keyword evidence="1" id="KW-0472">Membrane</keyword>
<sequence length="696" mass="79467">MDFVIPLFFQILQVVKNLSMCNKFFLSFAALLFFSPMIIAHEIQWAREVEFQHNNYGTQNWSGKQALGRPDALPYGSTHPKAFRLNSYATYGTLIVSFDQPKRIQQVIILENFGPGRITDIYLYDETGKKFQVYNTPAKILKLDFRTFCLRLQKTDYKVKKVELTINTSVQKGWCQIDAIGIADYDNQQLLREDLLKLGLKNYVEENSFTSEKENLGFNINSQYSEIKPIISPDGQTLYFSRKNYPGNMNGKFDDQDIYYSRWEYDSWNLAKNIGPPLNNEYPNGVSAVSADGNTLLLINRYQRFESGMDLNGVSISKRTKTGWSFPRQVFIKGYYNNSRYADFYLSSNGKVLLMAIEQNDSYGDQDLYVSFLEDENIWSHPVNIGNMINTHKAEFSPFLAADDKTLYFASEGHGGYGGSDIYYTQRTDDTWQNWTKPQNLGDNVNSPGWDAYYSIPASGNYAYFVHGKGTAKNPMNIYRIALPQELRPEPVVLVKGKVFDAKSQKPIVASFYLEKNNIVEKMPVANTGPHDGKYSLVMPFDSNHSFKVKAEGYEAQFVKVDVSADKTYQEIEKDIFMDRVVYNPVVKLNTIYFEEGKSVVLPQSSDDLKEVIELMVESPTYLIEISGHTDNRGSLHLKHQLSQSRAAMIRKLLINAGIDPNRITTAAYGGTQPVASNEIESSRKFNRRVEVKIIR</sequence>
<dbReference type="InterPro" id="IPR036737">
    <property type="entry name" value="OmpA-like_sf"/>
</dbReference>
<name>A0ABT8LE56_9BACT</name>
<dbReference type="Pfam" id="PF00691">
    <property type="entry name" value="OmpA"/>
    <property type="match status" value="1"/>
</dbReference>
<dbReference type="InterPro" id="IPR050330">
    <property type="entry name" value="Bact_OuterMem_StrucFunc"/>
</dbReference>
<dbReference type="Proteomes" id="UP001172083">
    <property type="component" value="Unassembled WGS sequence"/>
</dbReference>
<evidence type="ECO:0000313" key="3">
    <source>
        <dbReference type="EMBL" id="MDN5214611.1"/>
    </source>
</evidence>
<dbReference type="Gene3D" id="3.30.1330.60">
    <property type="entry name" value="OmpA-like domain"/>
    <property type="match status" value="1"/>
</dbReference>
<dbReference type="CDD" id="cd07185">
    <property type="entry name" value="OmpA_C-like"/>
    <property type="match status" value="1"/>
</dbReference>
<dbReference type="CDD" id="cd15482">
    <property type="entry name" value="Sialidase_non-viral"/>
    <property type="match status" value="1"/>
</dbReference>
<dbReference type="PANTHER" id="PTHR30329:SF21">
    <property type="entry name" value="LIPOPROTEIN YIAD-RELATED"/>
    <property type="match status" value="1"/>
</dbReference>
<dbReference type="InterPro" id="IPR006665">
    <property type="entry name" value="OmpA-like"/>
</dbReference>
<evidence type="ECO:0000259" key="2">
    <source>
        <dbReference type="PROSITE" id="PS51123"/>
    </source>
</evidence>